<dbReference type="PANTHER" id="PTHR44154:SF1">
    <property type="entry name" value="QUINONE OXIDOREDUCTASE"/>
    <property type="match status" value="1"/>
</dbReference>
<dbReference type="Gene3D" id="3.40.50.720">
    <property type="entry name" value="NAD(P)-binding Rossmann-like Domain"/>
    <property type="match status" value="1"/>
</dbReference>
<dbReference type="STRING" id="33960.TY91_14965"/>
<reference evidence="3 4" key="1">
    <citation type="journal article" date="2015" name="Genome Announc.">
        <title>Expanding the biotechnology potential of lactobacilli through comparative genomics of 213 strains and associated genera.</title>
        <authorList>
            <person name="Sun Z."/>
            <person name="Harris H.M."/>
            <person name="McCann A."/>
            <person name="Guo C."/>
            <person name="Argimon S."/>
            <person name="Zhang W."/>
            <person name="Yang X."/>
            <person name="Jeffery I.B."/>
            <person name="Cooney J.C."/>
            <person name="Kagawa T.F."/>
            <person name="Liu W."/>
            <person name="Song Y."/>
            <person name="Salvetti E."/>
            <person name="Wrobel A."/>
            <person name="Rasinkangas P."/>
            <person name="Parkhill J."/>
            <person name="Rea M.C."/>
            <person name="O'Sullivan O."/>
            <person name="Ritari J."/>
            <person name="Douillard F.P."/>
            <person name="Paul Ross R."/>
            <person name="Yang R."/>
            <person name="Briner A.E."/>
            <person name="Felis G.E."/>
            <person name="de Vos W.M."/>
            <person name="Barrangou R."/>
            <person name="Klaenhammer T.R."/>
            <person name="Caufield P.W."/>
            <person name="Cui Y."/>
            <person name="Zhang H."/>
            <person name="O'Toole P.W."/>
        </authorList>
    </citation>
    <scope>NUCLEOTIDE SEQUENCE [LARGE SCALE GENOMIC DNA]</scope>
    <source>
        <strain evidence="3 4">DSM 20515</strain>
    </source>
</reference>
<evidence type="ECO:0000256" key="1">
    <source>
        <dbReference type="ARBA" id="ARBA00022857"/>
    </source>
</evidence>
<comment type="caution">
    <text evidence="3">The sequence shown here is derived from an EMBL/GenBank/DDBJ whole genome shotgun (WGS) entry which is preliminary data.</text>
</comment>
<dbReference type="PANTHER" id="PTHR44154">
    <property type="entry name" value="QUINONE OXIDOREDUCTASE"/>
    <property type="match status" value="1"/>
</dbReference>
<dbReference type="InterPro" id="IPR013149">
    <property type="entry name" value="ADH-like_C"/>
</dbReference>
<dbReference type="EMBL" id="AYYR01000054">
    <property type="protein sequence ID" value="KRM75224.1"/>
    <property type="molecule type" value="Genomic_DNA"/>
</dbReference>
<dbReference type="Pfam" id="PF00107">
    <property type="entry name" value="ADH_zinc_N"/>
    <property type="match status" value="1"/>
</dbReference>
<evidence type="ECO:0000313" key="4">
    <source>
        <dbReference type="Proteomes" id="UP000051845"/>
    </source>
</evidence>
<organism evidence="3 4">
    <name type="scientific">Secundilactobacillus collinoides DSM 20515 = JCM 1123</name>
    <dbReference type="NCBI Taxonomy" id="1423733"/>
    <lineage>
        <taxon>Bacteria</taxon>
        <taxon>Bacillati</taxon>
        <taxon>Bacillota</taxon>
        <taxon>Bacilli</taxon>
        <taxon>Lactobacillales</taxon>
        <taxon>Lactobacillaceae</taxon>
        <taxon>Secundilactobacillus</taxon>
    </lineage>
</organism>
<protein>
    <submittedName>
        <fullName evidence="3">Oxidoreductase</fullName>
    </submittedName>
</protein>
<sequence>MMKAAYIERLGDASSIQIGELPDPEVYQKDVLVRVEGVAVDRVDTYVRSGAYQTDMAFPHVIGRDMVGEVVSVGSAVTAFKVGDSVWTNSMGYDGRQGVTSTLVAVSSDRLAPVPRGVDHIQLIASVHSSATAVLVLSDVMQVRMGQSILIEGAAGHVGTKLVQLAERMGLDILTTSNERDFTNLAKLGSQGTFNYRENFGQKVTGLFSNGVDHIIDTSGNADFQTNINLLAQNGEITLITAPKSNLFSFNVRHFYMNQKHINGFVISHASIVQLRQAAQTINAAFRRGMLLDDEIIVKHFDDAQWAHETLEMGQDKGKRIVLVP</sequence>
<name>A0A0R2B799_SECCO</name>
<dbReference type="InterPro" id="IPR036291">
    <property type="entry name" value="NAD(P)-bd_dom_sf"/>
</dbReference>
<accession>A0A0R2B799</accession>
<evidence type="ECO:0000313" key="3">
    <source>
        <dbReference type="EMBL" id="KRM75224.1"/>
    </source>
</evidence>
<dbReference type="InterPro" id="IPR020843">
    <property type="entry name" value="ER"/>
</dbReference>
<dbReference type="AlphaFoldDB" id="A0A0R2B799"/>
<dbReference type="InterPro" id="IPR051603">
    <property type="entry name" value="Zinc-ADH_QOR/CCCR"/>
</dbReference>
<dbReference type="SMART" id="SM00829">
    <property type="entry name" value="PKS_ER"/>
    <property type="match status" value="1"/>
</dbReference>
<keyword evidence="1" id="KW-0521">NADP</keyword>
<dbReference type="InterPro" id="IPR013154">
    <property type="entry name" value="ADH-like_N"/>
</dbReference>
<dbReference type="Gene3D" id="3.90.180.10">
    <property type="entry name" value="Medium-chain alcohol dehydrogenases, catalytic domain"/>
    <property type="match status" value="1"/>
</dbReference>
<dbReference type="SUPFAM" id="SSF51735">
    <property type="entry name" value="NAD(P)-binding Rossmann-fold domains"/>
    <property type="match status" value="1"/>
</dbReference>
<dbReference type="Pfam" id="PF08240">
    <property type="entry name" value="ADH_N"/>
    <property type="match status" value="1"/>
</dbReference>
<gene>
    <name evidence="3" type="ORF">FC82_GL002408</name>
</gene>
<feature type="domain" description="Enoyl reductase (ER)" evidence="2">
    <location>
        <begin position="11"/>
        <end position="322"/>
    </location>
</feature>
<dbReference type="GO" id="GO:0016491">
    <property type="term" value="F:oxidoreductase activity"/>
    <property type="evidence" value="ECO:0007669"/>
    <property type="project" value="InterPro"/>
</dbReference>
<dbReference type="InterPro" id="IPR011032">
    <property type="entry name" value="GroES-like_sf"/>
</dbReference>
<dbReference type="Proteomes" id="UP000051845">
    <property type="component" value="Unassembled WGS sequence"/>
</dbReference>
<dbReference type="SUPFAM" id="SSF50129">
    <property type="entry name" value="GroES-like"/>
    <property type="match status" value="1"/>
</dbReference>
<proteinExistence type="predicted"/>
<evidence type="ECO:0000259" key="2">
    <source>
        <dbReference type="SMART" id="SM00829"/>
    </source>
</evidence>
<dbReference type="PATRIC" id="fig|1423733.4.peg.2522"/>